<feature type="non-terminal residue" evidence="2">
    <location>
        <position position="76"/>
    </location>
</feature>
<feature type="compositionally biased region" description="Basic and acidic residues" evidence="1">
    <location>
        <begin position="1"/>
        <end position="11"/>
    </location>
</feature>
<comment type="caution">
    <text evidence="2">The sequence shown here is derived from an EMBL/GenBank/DDBJ whole genome shotgun (WGS) entry which is preliminary data.</text>
</comment>
<sequence length="76" mass="8498">VPERPGHRDCTHNPSPLVHVPRQPARPPLLLFPGPALNKAKRRSTPPNVSEERVIDDHSFRGMQPDASRALPPQTR</sequence>
<name>A0ABD0JU08_9CAEN</name>
<feature type="region of interest" description="Disordered" evidence="1">
    <location>
        <begin position="1"/>
        <end position="76"/>
    </location>
</feature>
<reference evidence="2 3" key="1">
    <citation type="journal article" date="2023" name="Sci. Data">
        <title>Genome assembly of the Korean intertidal mud-creeper Batillaria attramentaria.</title>
        <authorList>
            <person name="Patra A.K."/>
            <person name="Ho P.T."/>
            <person name="Jun S."/>
            <person name="Lee S.J."/>
            <person name="Kim Y."/>
            <person name="Won Y.J."/>
        </authorList>
    </citation>
    <scope>NUCLEOTIDE SEQUENCE [LARGE SCALE GENOMIC DNA]</scope>
    <source>
        <strain evidence="2">Wonlab-2016</strain>
    </source>
</reference>
<dbReference type="AlphaFoldDB" id="A0ABD0JU08"/>
<proteinExistence type="predicted"/>
<dbReference type="Proteomes" id="UP001519460">
    <property type="component" value="Unassembled WGS sequence"/>
</dbReference>
<evidence type="ECO:0000313" key="2">
    <source>
        <dbReference type="EMBL" id="KAK7478398.1"/>
    </source>
</evidence>
<organism evidence="2 3">
    <name type="scientific">Batillaria attramentaria</name>
    <dbReference type="NCBI Taxonomy" id="370345"/>
    <lineage>
        <taxon>Eukaryota</taxon>
        <taxon>Metazoa</taxon>
        <taxon>Spiralia</taxon>
        <taxon>Lophotrochozoa</taxon>
        <taxon>Mollusca</taxon>
        <taxon>Gastropoda</taxon>
        <taxon>Caenogastropoda</taxon>
        <taxon>Sorbeoconcha</taxon>
        <taxon>Cerithioidea</taxon>
        <taxon>Batillariidae</taxon>
        <taxon>Batillaria</taxon>
    </lineage>
</organism>
<gene>
    <name evidence="2" type="ORF">BaRGS_00030323</name>
</gene>
<dbReference type="EMBL" id="JACVVK020000326">
    <property type="protein sequence ID" value="KAK7478398.1"/>
    <property type="molecule type" value="Genomic_DNA"/>
</dbReference>
<protein>
    <submittedName>
        <fullName evidence="2">Uncharacterized protein</fullName>
    </submittedName>
</protein>
<feature type="compositionally biased region" description="Basic and acidic residues" evidence="1">
    <location>
        <begin position="50"/>
        <end position="60"/>
    </location>
</feature>
<evidence type="ECO:0000313" key="3">
    <source>
        <dbReference type="Proteomes" id="UP001519460"/>
    </source>
</evidence>
<keyword evidence="3" id="KW-1185">Reference proteome</keyword>
<accession>A0ABD0JU08</accession>
<evidence type="ECO:0000256" key="1">
    <source>
        <dbReference type="SAM" id="MobiDB-lite"/>
    </source>
</evidence>
<feature type="non-terminal residue" evidence="2">
    <location>
        <position position="1"/>
    </location>
</feature>